<organism evidence="8 9">
    <name type="scientific">Elysia marginata</name>
    <dbReference type="NCBI Taxonomy" id="1093978"/>
    <lineage>
        <taxon>Eukaryota</taxon>
        <taxon>Metazoa</taxon>
        <taxon>Spiralia</taxon>
        <taxon>Lophotrochozoa</taxon>
        <taxon>Mollusca</taxon>
        <taxon>Gastropoda</taxon>
        <taxon>Heterobranchia</taxon>
        <taxon>Euthyneura</taxon>
        <taxon>Panpulmonata</taxon>
        <taxon>Sacoglossa</taxon>
        <taxon>Placobranchoidea</taxon>
        <taxon>Plakobranchidae</taxon>
        <taxon>Elysia</taxon>
    </lineage>
</organism>
<protein>
    <recommendedName>
        <fullName evidence="7">Chitin-binding type-2 domain-containing protein</fullName>
    </recommendedName>
</protein>
<dbReference type="GO" id="GO:0005576">
    <property type="term" value="C:extracellular region"/>
    <property type="evidence" value="ECO:0007669"/>
    <property type="project" value="InterPro"/>
</dbReference>
<keyword evidence="3" id="KW-0677">Repeat</keyword>
<proteinExistence type="predicted"/>
<feature type="region of interest" description="Disordered" evidence="6">
    <location>
        <begin position="351"/>
        <end position="397"/>
    </location>
</feature>
<dbReference type="GO" id="GO:0008061">
    <property type="term" value="F:chitin binding"/>
    <property type="evidence" value="ECO:0007669"/>
    <property type="project" value="UniProtKB-KW"/>
</dbReference>
<keyword evidence="9" id="KW-1185">Reference proteome</keyword>
<keyword evidence="1" id="KW-0147">Chitin-binding</keyword>
<gene>
    <name evidence="8" type="ORF">ElyMa_005357200</name>
</gene>
<dbReference type="PANTHER" id="PTHR23301">
    <property type="entry name" value="CHITIN BINDING PERITROPHIN-A"/>
    <property type="match status" value="1"/>
</dbReference>
<dbReference type="PANTHER" id="PTHR23301:SF0">
    <property type="entry name" value="CHITIN-BINDING TYPE-2 DOMAIN-CONTAINING PROTEIN-RELATED"/>
    <property type="match status" value="1"/>
</dbReference>
<evidence type="ECO:0000256" key="1">
    <source>
        <dbReference type="ARBA" id="ARBA00022669"/>
    </source>
</evidence>
<dbReference type="SUPFAM" id="SSF57625">
    <property type="entry name" value="Invertebrate chitin-binding proteins"/>
    <property type="match status" value="1"/>
</dbReference>
<evidence type="ECO:0000313" key="8">
    <source>
        <dbReference type="EMBL" id="GFR58307.1"/>
    </source>
</evidence>
<evidence type="ECO:0000256" key="5">
    <source>
        <dbReference type="ARBA" id="ARBA00023180"/>
    </source>
</evidence>
<evidence type="ECO:0000256" key="2">
    <source>
        <dbReference type="ARBA" id="ARBA00022729"/>
    </source>
</evidence>
<feature type="compositionally biased region" description="Basic and acidic residues" evidence="6">
    <location>
        <begin position="351"/>
        <end position="370"/>
    </location>
</feature>
<name>A0AAV4EC83_9GAST</name>
<dbReference type="Proteomes" id="UP000762676">
    <property type="component" value="Unassembled WGS sequence"/>
</dbReference>
<evidence type="ECO:0000256" key="6">
    <source>
        <dbReference type="SAM" id="MobiDB-lite"/>
    </source>
</evidence>
<feature type="domain" description="Chitin-binding type-2" evidence="7">
    <location>
        <begin position="57"/>
        <end position="119"/>
    </location>
</feature>
<sequence>MKTVCDSGERDKRANYRTCWQAPSLKQLLADKNDNFVLPSHSQYAEDKDYIFGAFYEATAAGIDGYHRKVQFIRHPYRCDQFFQCAHGQAQHVVTCPGNLMFNTHLNVCDWPSNVDCDDDDAKNSNLYHLSDSYSDDFTDHRGGDNYYHSYDVSSDDDDDDMDDNDDDMSDDDDYDNNEDNYYWDDDEEGDYHHNYDYILPHHYGTRPLHVRPATMHGYLPIQWYPHPAFGLPGVYQPSAGYRTLPSGLHKPTDNFSPLLAALFNLQYHHPPRHSNYRHQQHYHYSPEFGFHKDDESYDNDEGYHMYNNHHGFDSHDDSDDDDHYDHDNRHDVYEHYKSGEDDEKYEHYMSYDDDDNRRHYMSDDNDKYENYMSEDDDDNKHENYMSSEEDSYDDSDHDQHYNNHFEKYQEKEHNHHHRHHPYHYRDYADVEEQSAWLYPYFKYPAATK</sequence>
<accession>A0AAV4EC83</accession>
<feature type="compositionally biased region" description="Acidic residues" evidence="6">
    <location>
        <begin position="388"/>
        <end position="397"/>
    </location>
</feature>
<comment type="caution">
    <text evidence="8">The sequence shown here is derived from an EMBL/GenBank/DDBJ whole genome shotgun (WGS) entry which is preliminary data.</text>
</comment>
<dbReference type="InterPro" id="IPR002557">
    <property type="entry name" value="Chitin-bd_dom"/>
</dbReference>
<feature type="region of interest" description="Disordered" evidence="6">
    <location>
        <begin position="149"/>
        <end position="183"/>
    </location>
</feature>
<evidence type="ECO:0000256" key="3">
    <source>
        <dbReference type="ARBA" id="ARBA00022737"/>
    </source>
</evidence>
<dbReference type="Gene3D" id="2.170.140.10">
    <property type="entry name" value="Chitin binding domain"/>
    <property type="match status" value="1"/>
</dbReference>
<dbReference type="SMART" id="SM00494">
    <property type="entry name" value="ChtBD2"/>
    <property type="match status" value="1"/>
</dbReference>
<dbReference type="AlphaFoldDB" id="A0AAV4EC83"/>
<dbReference type="PROSITE" id="PS50940">
    <property type="entry name" value="CHIT_BIND_II"/>
    <property type="match status" value="1"/>
</dbReference>
<reference evidence="8 9" key="1">
    <citation type="journal article" date="2021" name="Elife">
        <title>Chloroplast acquisition without the gene transfer in kleptoplastic sea slugs, Plakobranchus ocellatus.</title>
        <authorList>
            <person name="Maeda T."/>
            <person name="Takahashi S."/>
            <person name="Yoshida T."/>
            <person name="Shimamura S."/>
            <person name="Takaki Y."/>
            <person name="Nagai Y."/>
            <person name="Toyoda A."/>
            <person name="Suzuki Y."/>
            <person name="Arimoto A."/>
            <person name="Ishii H."/>
            <person name="Satoh N."/>
            <person name="Nishiyama T."/>
            <person name="Hasebe M."/>
            <person name="Maruyama T."/>
            <person name="Minagawa J."/>
            <person name="Obokata J."/>
            <person name="Shigenobu S."/>
        </authorList>
    </citation>
    <scope>NUCLEOTIDE SEQUENCE [LARGE SCALE GENOMIC DNA]</scope>
</reference>
<keyword evidence="5" id="KW-0325">Glycoprotein</keyword>
<dbReference type="Pfam" id="PF01607">
    <property type="entry name" value="CBM_14"/>
    <property type="match status" value="1"/>
</dbReference>
<feature type="compositionally biased region" description="Acidic residues" evidence="6">
    <location>
        <begin position="154"/>
        <end position="183"/>
    </location>
</feature>
<dbReference type="InterPro" id="IPR051940">
    <property type="entry name" value="Chitin_bind-dev_reg"/>
</dbReference>
<dbReference type="InterPro" id="IPR036508">
    <property type="entry name" value="Chitin-bd_dom_sf"/>
</dbReference>
<dbReference type="EMBL" id="BMAT01010675">
    <property type="protein sequence ID" value="GFR58307.1"/>
    <property type="molecule type" value="Genomic_DNA"/>
</dbReference>
<keyword evidence="4" id="KW-1015">Disulfide bond</keyword>
<keyword evidence="2" id="KW-0732">Signal</keyword>
<feature type="region of interest" description="Disordered" evidence="6">
    <location>
        <begin position="309"/>
        <end position="329"/>
    </location>
</feature>
<evidence type="ECO:0000313" key="9">
    <source>
        <dbReference type="Proteomes" id="UP000762676"/>
    </source>
</evidence>
<evidence type="ECO:0000259" key="7">
    <source>
        <dbReference type="PROSITE" id="PS50940"/>
    </source>
</evidence>
<evidence type="ECO:0000256" key="4">
    <source>
        <dbReference type="ARBA" id="ARBA00023157"/>
    </source>
</evidence>